<feature type="compositionally biased region" description="Acidic residues" evidence="1">
    <location>
        <begin position="102"/>
        <end position="154"/>
    </location>
</feature>
<dbReference type="STRING" id="504832.OCA5_c17200"/>
<gene>
    <name evidence="2" type="ordered locus">OCA5_c17200</name>
</gene>
<accession>B6JG41</accession>
<dbReference type="Proteomes" id="UP000007730">
    <property type="component" value="Chromosome"/>
</dbReference>
<dbReference type="HOGENOM" id="CLU_1203839_0_0_5"/>
<dbReference type="RefSeq" id="WP_012563456.1">
    <property type="nucleotide sequence ID" value="NC_011386.1"/>
</dbReference>
<dbReference type="eggNOG" id="ENOG5032PRI">
    <property type="taxonomic scope" value="Bacteria"/>
</dbReference>
<organism evidence="2 3">
    <name type="scientific">Afipia carboxidovorans (strain ATCC 49405 / DSM 1227 / KCTC 32145 / OM5)</name>
    <name type="common">Oligotropha carboxidovorans</name>
    <dbReference type="NCBI Taxonomy" id="504832"/>
    <lineage>
        <taxon>Bacteria</taxon>
        <taxon>Pseudomonadati</taxon>
        <taxon>Pseudomonadota</taxon>
        <taxon>Alphaproteobacteria</taxon>
        <taxon>Hyphomicrobiales</taxon>
        <taxon>Nitrobacteraceae</taxon>
        <taxon>Afipia</taxon>
    </lineage>
</organism>
<dbReference type="AlphaFoldDB" id="B6JG41"/>
<proteinExistence type="predicted"/>
<evidence type="ECO:0000313" key="2">
    <source>
        <dbReference type="EMBL" id="AEI06434.1"/>
    </source>
</evidence>
<dbReference type="PATRIC" id="fig|504832.7.peg.1839"/>
<dbReference type="OrthoDB" id="8127293at2"/>
<evidence type="ECO:0000313" key="3">
    <source>
        <dbReference type="Proteomes" id="UP000007730"/>
    </source>
</evidence>
<reference evidence="2 3" key="1">
    <citation type="journal article" date="2011" name="J. Bacteriol.">
        <title>Complete genome sequences of the chemolithoautotrophic Oligotropha carboxidovorans strains OM4 and OM5.</title>
        <authorList>
            <person name="Volland S."/>
            <person name="Rachinger M."/>
            <person name="Strittmatter A."/>
            <person name="Daniel R."/>
            <person name="Gottschalk G."/>
            <person name="Meyer O."/>
        </authorList>
    </citation>
    <scope>NUCLEOTIDE SEQUENCE [LARGE SCALE GENOMIC DNA]</scope>
    <source>
        <strain evidence="3">ATCC 49405 / DSM 1227 / KCTC 32145 / OM5</strain>
    </source>
</reference>
<dbReference type="KEGG" id="ocg:OCA5_c17200"/>
<dbReference type="KEGG" id="oca:OCAR_6317"/>
<keyword evidence="3" id="KW-1185">Reference proteome</keyword>
<name>B6JG41_AFIC5</name>
<feature type="region of interest" description="Disordered" evidence="1">
    <location>
        <begin position="99"/>
        <end position="159"/>
    </location>
</feature>
<dbReference type="EMBL" id="CP002826">
    <property type="protein sequence ID" value="AEI06434.1"/>
    <property type="molecule type" value="Genomic_DNA"/>
</dbReference>
<protein>
    <submittedName>
        <fullName evidence="2">Uncharacterized protein</fullName>
    </submittedName>
</protein>
<sequence length="230" mass="25329">MLNHVQLRDFKPDVVICPNCTQHLMGVRDVQWAADHMSFTYGCAGCGHEIERPVAEDLLPPPAPPAEETVEATAAAGDDVTVMEDHPFPFREWRKSCPAALSDEETTETESETEPQIEAAADDTIDSEAADSETLDSDAADDDVMDNDIADDDAPAPFASSLLLPPKPWLDTPVLGRRFNAEERVPLTPKQIFDTDRRDRDSERHESLLPDASTCTRASALLRDVAIFNL</sequence>
<evidence type="ECO:0000256" key="1">
    <source>
        <dbReference type="SAM" id="MobiDB-lite"/>
    </source>
</evidence>